<name>A0ABN8P8Q3_9CNID</name>
<accession>A0ABN8P8Q3</accession>
<evidence type="ECO:0000259" key="1">
    <source>
        <dbReference type="Pfam" id="PF24289"/>
    </source>
</evidence>
<gene>
    <name evidence="2" type="ORF">PLOB_00037469</name>
</gene>
<organism evidence="2 3">
    <name type="scientific">Porites lobata</name>
    <dbReference type="NCBI Taxonomy" id="104759"/>
    <lineage>
        <taxon>Eukaryota</taxon>
        <taxon>Metazoa</taxon>
        <taxon>Cnidaria</taxon>
        <taxon>Anthozoa</taxon>
        <taxon>Hexacorallia</taxon>
        <taxon>Scleractinia</taxon>
        <taxon>Fungiina</taxon>
        <taxon>Poritidae</taxon>
        <taxon>Porites</taxon>
    </lineage>
</organism>
<dbReference type="InterPro" id="IPR055900">
    <property type="entry name" value="DUF7477"/>
</dbReference>
<feature type="domain" description="DUF7477" evidence="1">
    <location>
        <begin position="334"/>
        <end position="467"/>
    </location>
</feature>
<protein>
    <recommendedName>
        <fullName evidence="1">DUF7477 domain-containing protein</fullName>
    </recommendedName>
</protein>
<dbReference type="EMBL" id="CALNXK010000054">
    <property type="protein sequence ID" value="CAH3134642.1"/>
    <property type="molecule type" value="Genomic_DNA"/>
</dbReference>
<evidence type="ECO:0000313" key="3">
    <source>
        <dbReference type="Proteomes" id="UP001159405"/>
    </source>
</evidence>
<proteinExistence type="predicted"/>
<dbReference type="Pfam" id="PF24289">
    <property type="entry name" value="DUF7477"/>
    <property type="match status" value="1"/>
</dbReference>
<comment type="caution">
    <text evidence="2">The sequence shown here is derived from an EMBL/GenBank/DDBJ whole genome shotgun (WGS) entry which is preliminary data.</text>
</comment>
<dbReference type="Proteomes" id="UP001159405">
    <property type="component" value="Unassembled WGS sequence"/>
</dbReference>
<reference evidence="2 3" key="1">
    <citation type="submission" date="2022-05" db="EMBL/GenBank/DDBJ databases">
        <authorList>
            <consortium name="Genoscope - CEA"/>
            <person name="William W."/>
        </authorList>
    </citation>
    <scope>NUCLEOTIDE SEQUENCE [LARGE SCALE GENOMIC DNA]</scope>
</reference>
<sequence>MSRLAGSAISQGPLVGRIDRWSEWRPTNKEPLWLLLSGATDPPKEIGISKRRTRDVQGDRNGAFLAGVTRDLVNMEDVVGTKLFNTVKDLYLTKKAALGHIMRLFEKCQHTRAHPMLYYTGHGEIGTGNWCFANGTISIQEIFDKVPVGCIYPMIFSDACYSGHWANFCLNKGIPGFHCLAACPEYSTALDTKDEGGDLTLYMTGKKPRPRTEPMYSGGNLHDFNITSGYDTVDFSDFISSNLSNSHNILISCTIHDGTFSGVFASSKLHNPRPAMTWGFAKDFDEFLELAREEWKPVNGKSRGIYSLTCDKNFGFGVLFMEGYGRAQTILTSTAHIQEEWDDDLMITSCAALDSKFYIIMTKGTGEYDGKAQQWFTLDSWKEANDEIQEGYRDGYALTGISYSIELKQYFVVMTASKRKQCYRWFRTTEGKAMDDWEKKKYDQGFHTTIIFNDPTDKKTLVVMTKDENRLGHTRWSNVKLR</sequence>
<evidence type="ECO:0000313" key="2">
    <source>
        <dbReference type="EMBL" id="CAH3134642.1"/>
    </source>
</evidence>
<keyword evidence="3" id="KW-1185">Reference proteome</keyword>